<dbReference type="RefSeq" id="WP_000516547.1">
    <property type="nucleotide sequence ID" value="NZ_AP018936.1"/>
</dbReference>
<dbReference type="SUPFAM" id="SSF53335">
    <property type="entry name" value="S-adenosyl-L-methionine-dependent methyltransferases"/>
    <property type="match status" value="1"/>
</dbReference>
<keyword evidence="1 5" id="KW-0489">Methyltransferase</keyword>
<reference evidence="4 9" key="1">
    <citation type="submission" date="2015-03" db="EMBL/GenBank/DDBJ databases">
        <authorList>
            <consortium name="Pathogen Informatics"/>
            <person name="Murphy D."/>
        </authorList>
    </citation>
    <scope>NUCLEOTIDE SEQUENCE [LARGE SCALE GENOMIC DNA]</scope>
    <source>
        <strain evidence="4">SMRU51</strain>
        <strain evidence="9">type strain: N</strain>
    </source>
</reference>
<accession>A0A0B7LDD8</accession>
<dbReference type="AlphaFoldDB" id="A0A0B7LDD8"/>
<evidence type="ECO:0000313" key="11">
    <source>
        <dbReference type="Proteomes" id="UP000314170"/>
    </source>
</evidence>
<dbReference type="InterPro" id="IPR001525">
    <property type="entry name" value="C5_MeTfrase"/>
</dbReference>
<dbReference type="GO" id="GO:0009307">
    <property type="term" value="P:DNA restriction-modification system"/>
    <property type="evidence" value="ECO:0007669"/>
    <property type="project" value="UniProtKB-KW"/>
</dbReference>
<dbReference type="Gene3D" id="3.40.50.150">
    <property type="entry name" value="Vaccinia Virus protein VP39"/>
    <property type="match status" value="1"/>
</dbReference>
<evidence type="ECO:0000313" key="4">
    <source>
        <dbReference type="EMBL" id="CEX67376.1"/>
    </source>
</evidence>
<dbReference type="Proteomes" id="UP000437160">
    <property type="component" value="Unassembled WGS sequence"/>
</dbReference>
<keyword evidence="3" id="KW-0680">Restriction system</keyword>
<evidence type="ECO:0000313" key="12">
    <source>
        <dbReference type="Proteomes" id="UP000437160"/>
    </source>
</evidence>
<dbReference type="EMBL" id="CAAXWD010000001">
    <property type="protein sequence ID" value="VQC92272.1"/>
    <property type="molecule type" value="Genomic_DNA"/>
</dbReference>
<keyword evidence="2 5" id="KW-0808">Transferase</keyword>
<evidence type="ECO:0000313" key="7">
    <source>
        <dbReference type="EMBL" id="VQC92272.1"/>
    </source>
</evidence>
<dbReference type="GO" id="GO:0008168">
    <property type="term" value="F:methyltransferase activity"/>
    <property type="evidence" value="ECO:0007669"/>
    <property type="project" value="UniProtKB-KW"/>
</dbReference>
<sequence>MGKIVAIDLFNGAGGTTSGLKKSGIDVQVAVEIDSVAVKTYKLNNPEVSVIDME</sequence>
<dbReference type="Pfam" id="PF00145">
    <property type="entry name" value="DNA_methylase"/>
    <property type="match status" value="1"/>
</dbReference>
<dbReference type="EMBL" id="WNIB01000073">
    <property type="protein sequence ID" value="MTV90802.1"/>
    <property type="molecule type" value="Genomic_DNA"/>
</dbReference>
<proteinExistence type="predicted"/>
<evidence type="ECO:0000313" key="8">
    <source>
        <dbReference type="EMBL" id="VSJ50432.1"/>
    </source>
</evidence>
<gene>
    <name evidence="4" type="ORF">ERS019209_01803</name>
    <name evidence="6" type="ORF">GM536_06835</name>
    <name evidence="5" type="ORF">GM544_10045</name>
    <name evidence="8" type="ORF">SAMEA104154639_00124</name>
    <name evidence="7" type="ORF">SAMEA3354366_00347</name>
</gene>
<evidence type="ECO:0000256" key="2">
    <source>
        <dbReference type="ARBA" id="ARBA00022679"/>
    </source>
</evidence>
<dbReference type="GO" id="GO:0032259">
    <property type="term" value="P:methylation"/>
    <property type="evidence" value="ECO:0007669"/>
    <property type="project" value="UniProtKB-KW"/>
</dbReference>
<reference evidence="12 13" key="3">
    <citation type="submission" date="2019-11" db="EMBL/GenBank/DDBJ databases">
        <title>Growth characteristics of pneumococcus vary with the chemical composition of the capsule and with environmental conditions.</title>
        <authorList>
            <person name="Tothpal A."/>
            <person name="Desobry K."/>
            <person name="Joshi S."/>
            <person name="Wyllie A.L."/>
            <person name="Weinberger D.M."/>
        </authorList>
    </citation>
    <scope>NUCLEOTIDE SEQUENCE [LARGE SCALE GENOMIC DNA]</scope>
    <source>
        <strain evidence="5">Pnumococcus15C</strain>
        <strain evidence="13">pnumococcus15C</strain>
        <strain evidence="6">Pnumococcus19F</strain>
        <strain evidence="12">pnumococcus19F</strain>
    </source>
</reference>
<protein>
    <submittedName>
        <fullName evidence="5">DNA cytosine methyltransferase</fullName>
    </submittedName>
    <submittedName>
        <fullName evidence="4">Type II DNA modification methyltransferase, truncation</fullName>
    </submittedName>
</protein>
<dbReference type="EMBL" id="WNIA01000031">
    <property type="protein sequence ID" value="MTV98802.1"/>
    <property type="molecule type" value="Genomic_DNA"/>
</dbReference>
<evidence type="ECO:0000313" key="13">
    <source>
        <dbReference type="Proteomes" id="UP000476212"/>
    </source>
</evidence>
<evidence type="ECO:0000313" key="5">
    <source>
        <dbReference type="EMBL" id="MTV90802.1"/>
    </source>
</evidence>
<evidence type="ECO:0000256" key="1">
    <source>
        <dbReference type="ARBA" id="ARBA00022603"/>
    </source>
</evidence>
<dbReference type="InterPro" id="IPR029063">
    <property type="entry name" value="SAM-dependent_MTases_sf"/>
</dbReference>
<evidence type="ECO:0000256" key="3">
    <source>
        <dbReference type="ARBA" id="ARBA00022747"/>
    </source>
</evidence>
<organism evidence="5 13">
    <name type="scientific">Streptococcus pneumoniae</name>
    <dbReference type="NCBI Taxonomy" id="1313"/>
    <lineage>
        <taxon>Bacteria</taxon>
        <taxon>Bacillati</taxon>
        <taxon>Bacillota</taxon>
        <taxon>Bacilli</taxon>
        <taxon>Lactobacillales</taxon>
        <taxon>Streptococcaceae</taxon>
        <taxon>Streptococcus</taxon>
    </lineage>
</organism>
<evidence type="ECO:0000313" key="6">
    <source>
        <dbReference type="EMBL" id="MTV98802.1"/>
    </source>
</evidence>
<dbReference type="EMBL" id="CFFA01000029">
    <property type="protein sequence ID" value="CEX67376.1"/>
    <property type="molecule type" value="Genomic_DNA"/>
</dbReference>
<evidence type="ECO:0000313" key="10">
    <source>
        <dbReference type="Proteomes" id="UP000298847"/>
    </source>
</evidence>
<dbReference type="Proteomes" id="UP000476212">
    <property type="component" value="Unassembled WGS sequence"/>
</dbReference>
<dbReference type="EMBL" id="CABBZR010000001">
    <property type="protein sequence ID" value="VSJ50432.1"/>
    <property type="molecule type" value="Genomic_DNA"/>
</dbReference>
<evidence type="ECO:0000313" key="9">
    <source>
        <dbReference type="Proteomes" id="UP000048507"/>
    </source>
</evidence>
<reference evidence="10 11" key="2">
    <citation type="submission" date="2019-04" db="EMBL/GenBank/DDBJ databases">
        <authorList>
            <consortium name="Pathogen Informatics"/>
        </authorList>
    </citation>
    <scope>NUCLEOTIDE SEQUENCE [LARGE SCALE GENOMIC DNA]</scope>
    <source>
        <strain evidence="7 10">GPSC22</strain>
        <strain evidence="8 11">GPSC38</strain>
    </source>
</reference>
<dbReference type="Proteomes" id="UP000298847">
    <property type="component" value="Unassembled WGS sequence"/>
</dbReference>
<dbReference type="Proteomes" id="UP000314170">
    <property type="component" value="Unassembled WGS sequence"/>
</dbReference>
<name>A0A0B7LDD8_STREE</name>
<dbReference type="Proteomes" id="UP000048507">
    <property type="component" value="Unassembled WGS sequence"/>
</dbReference>